<sequence length="212" mass="24554">MYEACFPRKRNCFLSSIVTRGYLKCLKILTRIFLCFIFSIMGDLSWKDFLSQAKQFLEISQKLGDNWILEQKDSNEPNTYLKCSQKIKCRGGKDNSAELVSVEYHVVFSVSYQVPMLFFQAHRSDGSLLDVEATWRMFMPESKASDLHQILTQMDHPVLFRPFMALHPCRTAEVLKQFGKPSCNQVLTFISLYGPHVQLHLQNAYGLSQEYT</sequence>
<dbReference type="AlphaFoldDB" id="Q3ZAP6"/>
<dbReference type="OrthoDB" id="4089664at2759"/>
<keyword evidence="5" id="KW-0072">Autophagy</keyword>
<dbReference type="EMBL" id="BT023823">
    <property type="protein sequence ID" value="AAZ86744.1"/>
    <property type="molecule type" value="mRNA"/>
</dbReference>
<dbReference type="UCSC" id="CG12821-RC">
    <property type="organism name" value="d. melanogaster"/>
</dbReference>
<dbReference type="PANTHER" id="PTHR14957">
    <property type="entry name" value="UBIQUITIN-LIKE-CONJUGATING ENZYME ATG10"/>
    <property type="match status" value="1"/>
</dbReference>
<evidence type="ECO:0000256" key="6">
    <source>
        <dbReference type="ARBA" id="ARBA00029833"/>
    </source>
</evidence>
<dbReference type="InterPro" id="IPR007135">
    <property type="entry name" value="Atg3/Atg10"/>
</dbReference>
<dbReference type="Bgee" id="FBgn0040780">
    <property type="expression patterns" value="Expressed in transmedullary neuron Tm5c (Drosophila) in brain and 73 other cell types or tissues"/>
</dbReference>
<evidence type="ECO:0000256" key="1">
    <source>
        <dbReference type="ARBA" id="ARBA00005696"/>
    </source>
</evidence>
<evidence type="ECO:0000256" key="3">
    <source>
        <dbReference type="ARBA" id="ARBA00022679"/>
    </source>
</evidence>
<evidence type="ECO:0000256" key="4">
    <source>
        <dbReference type="ARBA" id="ARBA00022786"/>
    </source>
</evidence>
<protein>
    <recommendedName>
        <fullName evidence="2">Ubiquitin-like-conjugating enzyme ATG10</fullName>
    </recommendedName>
    <alternativeName>
        <fullName evidence="6">Autophagy-related protein 10</fullName>
    </alternativeName>
</protein>
<dbReference type="GO" id="GO:0006914">
    <property type="term" value="P:autophagy"/>
    <property type="evidence" value="ECO:0007669"/>
    <property type="project" value="UniProtKB-KW"/>
</dbReference>
<evidence type="ECO:0000256" key="5">
    <source>
        <dbReference type="ARBA" id="ARBA00023006"/>
    </source>
</evidence>
<keyword evidence="4" id="KW-0833">Ubl conjugation pathway</keyword>
<keyword evidence="3" id="KW-0808">Transferase</keyword>
<evidence type="ECO:0000313" key="7">
    <source>
        <dbReference type="EMBL" id="AAZ86744.1"/>
    </source>
</evidence>
<dbReference type="ExpressionAtlas" id="Q3ZAP6">
    <property type="expression patterns" value="baseline and differential"/>
</dbReference>
<dbReference type="VEuPathDB" id="VectorBase:FBgn0040780"/>
<evidence type="ECO:0000256" key="2">
    <source>
        <dbReference type="ARBA" id="ARBA00021099"/>
    </source>
</evidence>
<comment type="similarity">
    <text evidence="1">Belongs to the ATG10 family.</text>
</comment>
<organism evidence="7">
    <name type="scientific">Drosophila melanogaster</name>
    <name type="common">Fruit fly</name>
    <dbReference type="NCBI Taxonomy" id="7227"/>
    <lineage>
        <taxon>Eukaryota</taxon>
        <taxon>Metazoa</taxon>
        <taxon>Ecdysozoa</taxon>
        <taxon>Arthropoda</taxon>
        <taxon>Hexapoda</taxon>
        <taxon>Insecta</taxon>
        <taxon>Pterygota</taxon>
        <taxon>Neoptera</taxon>
        <taxon>Endopterygota</taxon>
        <taxon>Diptera</taxon>
        <taxon>Brachycera</taxon>
        <taxon>Muscomorpha</taxon>
        <taxon>Ephydroidea</taxon>
        <taxon>Drosophilidae</taxon>
        <taxon>Drosophila</taxon>
        <taxon>Sophophora</taxon>
    </lineage>
</organism>
<dbReference type="HOGENOM" id="CLU_072332_4_1_1"/>
<dbReference type="GO" id="GO:0019787">
    <property type="term" value="F:ubiquitin-like protein transferase activity"/>
    <property type="evidence" value="ECO:0007669"/>
    <property type="project" value="InterPro"/>
</dbReference>
<dbReference type="PANTHER" id="PTHR14957:SF1">
    <property type="entry name" value="UBIQUITIN-LIKE-CONJUGATING ENZYME ATG10"/>
    <property type="match status" value="1"/>
</dbReference>
<name>Q3ZAP6_DROME</name>
<accession>Q3ZAP6</accession>
<proteinExistence type="evidence at transcript level"/>
<dbReference type="Pfam" id="PF03987">
    <property type="entry name" value="Autophagy_act_C"/>
    <property type="match status" value="1"/>
</dbReference>
<dbReference type="Gene3D" id="3.30.1460.50">
    <property type="match status" value="1"/>
</dbReference>
<dbReference type="FunFam" id="3.30.1460.50:FF:000008">
    <property type="entry name" value="Autophagy-related 10, isoform B"/>
    <property type="match status" value="1"/>
</dbReference>
<reference evidence="7" key="1">
    <citation type="submission" date="2005-08" db="EMBL/GenBank/DDBJ databases">
        <authorList>
            <person name="Stapleton M."/>
            <person name="Carlson J."/>
            <person name="Chavez C."/>
            <person name="Frise E."/>
            <person name="George R."/>
            <person name="Pacleb J."/>
            <person name="Park S."/>
            <person name="Wan K."/>
            <person name="Yu C."/>
            <person name="Celniker S."/>
        </authorList>
    </citation>
    <scope>NUCLEOTIDE SEQUENCE</scope>
    <source>
        <strain evidence="7">Berkeley</strain>
    </source>
</reference>
<dbReference type="PhylomeDB" id="Q3ZAP6"/>